<dbReference type="EMBL" id="NIDE01000004">
    <property type="protein sequence ID" value="OWK43980.1"/>
    <property type="molecule type" value="Genomic_DNA"/>
</dbReference>
<name>A0A225DR62_9BACT</name>
<keyword evidence="2" id="KW-1185">Reference proteome</keyword>
<gene>
    <name evidence="1" type="ORF">FRUB_03579</name>
</gene>
<dbReference type="Proteomes" id="UP000214646">
    <property type="component" value="Unassembled WGS sequence"/>
</dbReference>
<evidence type="ECO:0000313" key="2">
    <source>
        <dbReference type="Proteomes" id="UP000214646"/>
    </source>
</evidence>
<reference evidence="2" key="1">
    <citation type="submission" date="2017-06" db="EMBL/GenBank/DDBJ databases">
        <title>Genome analysis of Fimbriiglobus ruber SP5, the first member of the order Planctomycetales with confirmed chitinolytic capability.</title>
        <authorList>
            <person name="Ravin N.V."/>
            <person name="Rakitin A.L."/>
            <person name="Ivanova A.A."/>
            <person name="Beletsky A.V."/>
            <person name="Kulichevskaya I.S."/>
            <person name="Mardanov A.V."/>
            <person name="Dedysh S.N."/>
        </authorList>
    </citation>
    <scope>NUCLEOTIDE SEQUENCE [LARGE SCALE GENOMIC DNA]</scope>
    <source>
        <strain evidence="2">SP5</strain>
    </source>
</reference>
<proteinExistence type="predicted"/>
<comment type="caution">
    <text evidence="1">The sequence shown here is derived from an EMBL/GenBank/DDBJ whole genome shotgun (WGS) entry which is preliminary data.</text>
</comment>
<accession>A0A225DR62</accession>
<evidence type="ECO:0000313" key="1">
    <source>
        <dbReference type="EMBL" id="OWK43980.1"/>
    </source>
</evidence>
<organism evidence="1 2">
    <name type="scientific">Fimbriiglobus ruber</name>
    <dbReference type="NCBI Taxonomy" id="1908690"/>
    <lineage>
        <taxon>Bacteria</taxon>
        <taxon>Pseudomonadati</taxon>
        <taxon>Planctomycetota</taxon>
        <taxon>Planctomycetia</taxon>
        <taxon>Gemmatales</taxon>
        <taxon>Gemmataceae</taxon>
        <taxon>Fimbriiglobus</taxon>
    </lineage>
</organism>
<protein>
    <submittedName>
        <fullName evidence="1">Uncharacterized protein</fullName>
    </submittedName>
</protein>
<sequence length="39" mass="4193">MIRAAGGAISSGYFARPARHFLISLGLFRGSRAVVSFDH</sequence>
<dbReference type="AlphaFoldDB" id="A0A225DR62"/>